<dbReference type="EMBL" id="CAJPDS010000002">
    <property type="protein sequence ID" value="CAF9904271.1"/>
    <property type="molecule type" value="Genomic_DNA"/>
</dbReference>
<comment type="function">
    <text evidence="14">Catalyzes the third of the four reactions of the long-chain fatty acids elongation cycle. This endoplasmic reticulum-bound enzymatic process, allows the addition of two carbons to the chain of long- and very long-chain fatty acids/VLCFAs per cycle. This enzyme catalyzes the dehydration of the 3-hydroxyacyl-CoA intermediate into trans-2,3-enoyl-CoA, within each cycle of fatty acid elongation. Thereby, it participates to the production of VLCFAs of different chain lengths that are involved in multiple biological processes as precursors of membrane lipids and lipid mediators.</text>
</comment>
<evidence type="ECO:0000256" key="4">
    <source>
        <dbReference type="ARBA" id="ARBA00013122"/>
    </source>
</evidence>
<evidence type="ECO:0000256" key="9">
    <source>
        <dbReference type="ARBA" id="ARBA00023098"/>
    </source>
</evidence>
<feature type="transmembrane region" description="Helical" evidence="14">
    <location>
        <begin position="21"/>
        <end position="47"/>
    </location>
</feature>
<evidence type="ECO:0000256" key="11">
    <source>
        <dbReference type="ARBA" id="ARBA00023160"/>
    </source>
</evidence>
<evidence type="ECO:0000256" key="6">
    <source>
        <dbReference type="ARBA" id="ARBA00022692"/>
    </source>
</evidence>
<keyword evidence="12 14" id="KW-0456">Lyase</keyword>
<dbReference type="EC" id="4.2.1.134" evidence="4 14"/>
<evidence type="ECO:0000313" key="16">
    <source>
        <dbReference type="Proteomes" id="UP000664521"/>
    </source>
</evidence>
<evidence type="ECO:0000256" key="14">
    <source>
        <dbReference type="RuleBase" id="RU363109"/>
    </source>
</evidence>
<keyword evidence="16" id="KW-1185">Reference proteome</keyword>
<dbReference type="GO" id="GO:0102158">
    <property type="term" value="F:very-long-chain (3R)-3-hydroxyacyl-CoA dehydratase activity"/>
    <property type="evidence" value="ECO:0007669"/>
    <property type="project" value="UniProtKB-EC"/>
</dbReference>
<dbReference type="GO" id="GO:0005789">
    <property type="term" value="C:endoplasmic reticulum membrane"/>
    <property type="evidence" value="ECO:0007669"/>
    <property type="project" value="UniProtKB-SubCell"/>
</dbReference>
<evidence type="ECO:0000256" key="1">
    <source>
        <dbReference type="ARBA" id="ARBA00004141"/>
    </source>
</evidence>
<dbReference type="GO" id="GO:0030497">
    <property type="term" value="P:fatty acid elongation"/>
    <property type="evidence" value="ECO:0007669"/>
    <property type="project" value="TreeGrafter"/>
</dbReference>
<keyword evidence="7 14" id="KW-0276">Fatty acid metabolism</keyword>
<keyword evidence="5 14" id="KW-0444">Lipid biosynthesis</keyword>
<dbReference type="AlphaFoldDB" id="A0A8H3EC03"/>
<comment type="pathway">
    <text evidence="2 14">Lipid metabolism; fatty acid biosynthesis.</text>
</comment>
<evidence type="ECO:0000256" key="13">
    <source>
        <dbReference type="ARBA" id="ARBA00036671"/>
    </source>
</evidence>
<evidence type="ECO:0000256" key="12">
    <source>
        <dbReference type="ARBA" id="ARBA00023239"/>
    </source>
</evidence>
<comment type="similarity">
    <text evidence="3 14">Belongs to the very long-chain fatty acids dehydratase HACD family.</text>
</comment>
<protein>
    <recommendedName>
        <fullName evidence="4 14">Very-long-chain (3R)-3-hydroxyacyl-CoA dehydratase</fullName>
        <ecNumber evidence="4 14">4.2.1.134</ecNumber>
    </recommendedName>
</protein>
<comment type="catalytic activity">
    <reaction evidence="13 14">
        <text>a very-long-chain (3R)-3-hydroxyacyl-CoA = a very-long-chain (2E)-enoyl-CoA + H2O</text>
        <dbReference type="Rhea" id="RHEA:45812"/>
        <dbReference type="ChEBI" id="CHEBI:15377"/>
        <dbReference type="ChEBI" id="CHEBI:83728"/>
        <dbReference type="ChEBI" id="CHEBI:85440"/>
        <dbReference type="EC" id="4.2.1.134"/>
    </reaction>
</comment>
<comment type="caution">
    <text evidence="15">The sequence shown here is derived from an EMBL/GenBank/DDBJ whole genome shotgun (WGS) entry which is preliminary data.</text>
</comment>
<dbReference type="Proteomes" id="UP000664521">
    <property type="component" value="Unassembled WGS sequence"/>
</dbReference>
<keyword evidence="11 14" id="KW-0275">Fatty acid biosynthesis</keyword>
<gene>
    <name evidence="15" type="ORF">HETSPECPRED_003492</name>
</gene>
<evidence type="ECO:0000256" key="2">
    <source>
        <dbReference type="ARBA" id="ARBA00005194"/>
    </source>
</evidence>
<dbReference type="UniPathway" id="UPA00094"/>
<organism evidence="15 16">
    <name type="scientific">Heterodermia speciosa</name>
    <dbReference type="NCBI Taxonomy" id="116794"/>
    <lineage>
        <taxon>Eukaryota</taxon>
        <taxon>Fungi</taxon>
        <taxon>Dikarya</taxon>
        <taxon>Ascomycota</taxon>
        <taxon>Pezizomycotina</taxon>
        <taxon>Lecanoromycetes</taxon>
        <taxon>OSLEUM clade</taxon>
        <taxon>Lecanoromycetidae</taxon>
        <taxon>Caliciales</taxon>
        <taxon>Physciaceae</taxon>
        <taxon>Heterodermia</taxon>
    </lineage>
</organism>
<keyword evidence="8 14" id="KW-1133">Transmembrane helix</keyword>
<dbReference type="GO" id="GO:0030148">
    <property type="term" value="P:sphingolipid biosynthetic process"/>
    <property type="evidence" value="ECO:0007669"/>
    <property type="project" value="TreeGrafter"/>
</dbReference>
<evidence type="ECO:0000256" key="5">
    <source>
        <dbReference type="ARBA" id="ARBA00022516"/>
    </source>
</evidence>
<dbReference type="PANTHER" id="PTHR11035">
    <property type="entry name" value="VERY-LONG-CHAIN (3R)-3-HYDROXYACYL-COA DEHYDRATASE"/>
    <property type="match status" value="1"/>
</dbReference>
<evidence type="ECO:0000256" key="7">
    <source>
        <dbReference type="ARBA" id="ARBA00022832"/>
    </source>
</evidence>
<reference evidence="15" key="1">
    <citation type="submission" date="2021-03" db="EMBL/GenBank/DDBJ databases">
        <authorList>
            <person name="Tagirdzhanova G."/>
        </authorList>
    </citation>
    <scope>NUCLEOTIDE SEQUENCE</scope>
</reference>
<dbReference type="InterPro" id="IPR007482">
    <property type="entry name" value="Tyr_Pase-like_PTPLA"/>
</dbReference>
<evidence type="ECO:0000256" key="3">
    <source>
        <dbReference type="ARBA" id="ARBA00007811"/>
    </source>
</evidence>
<accession>A0A8H3EC03</accession>
<keyword evidence="6 14" id="KW-0812">Transmembrane</keyword>
<comment type="subcellular location">
    <subcellularLocation>
        <location evidence="14">Endoplasmic reticulum membrane</location>
        <topology evidence="14">Multi-pass membrane protein</topology>
    </subcellularLocation>
    <subcellularLocation>
        <location evidence="1">Membrane</location>
        <topology evidence="1">Multi-pass membrane protein</topology>
    </subcellularLocation>
</comment>
<name>A0A8H3EC03_9LECA</name>
<proteinExistence type="inferred from homology"/>
<keyword evidence="9 14" id="KW-0443">Lipid metabolism</keyword>
<sequence length="241" mass="26912">MDRSSFSSHSVQPRRDLKTHYLLAYNLVSSILWFAVLARVLLLIPLVGFAHVSGGVGEFAKWTQTLAVLEVVHSALGLIRSPLPTALLQVFSRLFLIWAICTPYPTATTPSPFYSTMLLAWSLTEVVRYSYFVFTLRGGVPAFEGTDTERRIMQGIAWARYNFFYALYPLGICSECVLVWKAGREAGGWVQLGCWVVLGAYVPGEQLYPLLAYDRAKTEDDAREGEGEDWDTALVANSLTI</sequence>
<dbReference type="OrthoDB" id="46988at2759"/>
<keyword evidence="14" id="KW-0256">Endoplasmic reticulum</keyword>
<evidence type="ECO:0000313" key="15">
    <source>
        <dbReference type="EMBL" id="CAF9904271.1"/>
    </source>
</evidence>
<dbReference type="PANTHER" id="PTHR11035:SF3">
    <property type="entry name" value="VERY-LONG-CHAIN (3R)-3-HYDROXYACYL-COA DEHYDRATASE"/>
    <property type="match status" value="1"/>
</dbReference>
<dbReference type="Pfam" id="PF04387">
    <property type="entry name" value="PTPLA"/>
    <property type="match status" value="1"/>
</dbReference>
<comment type="caution">
    <text evidence="14">Lacks conserved residue(s) required for the propagation of feature annotation.</text>
</comment>
<dbReference type="GO" id="GO:0042761">
    <property type="term" value="P:very long-chain fatty acid biosynthetic process"/>
    <property type="evidence" value="ECO:0007669"/>
    <property type="project" value="TreeGrafter"/>
</dbReference>
<evidence type="ECO:0000256" key="10">
    <source>
        <dbReference type="ARBA" id="ARBA00023136"/>
    </source>
</evidence>
<keyword evidence="10 14" id="KW-0472">Membrane</keyword>
<evidence type="ECO:0000256" key="8">
    <source>
        <dbReference type="ARBA" id="ARBA00022989"/>
    </source>
</evidence>